<dbReference type="SUPFAM" id="SSF52833">
    <property type="entry name" value="Thioredoxin-like"/>
    <property type="match status" value="1"/>
</dbReference>
<evidence type="ECO:0000313" key="3">
    <source>
        <dbReference type="EMBL" id="KPH55082.1"/>
    </source>
</evidence>
<dbReference type="STRING" id="35818.HPU229336_05460"/>
<gene>
    <name evidence="3" type="ORF">HPU229334_10650</name>
</gene>
<dbReference type="InterPro" id="IPR006660">
    <property type="entry name" value="Arsenate_reductase-like"/>
</dbReference>
<dbReference type="EMBL" id="JNOC01000058">
    <property type="protein sequence ID" value="KPH55082.1"/>
    <property type="molecule type" value="Genomic_DNA"/>
</dbReference>
<dbReference type="NCBIfam" id="TIGR01617">
    <property type="entry name" value="arsC_related"/>
    <property type="match status" value="1"/>
</dbReference>
<dbReference type="RefSeq" id="WP_054198479.1">
    <property type="nucleotide sequence ID" value="NZ_CAWUYM010000009.1"/>
</dbReference>
<dbReference type="PROSITE" id="PS51353">
    <property type="entry name" value="ARSC"/>
    <property type="match status" value="1"/>
</dbReference>
<comment type="caution">
    <text evidence="3">The sequence shown here is derived from an EMBL/GenBank/DDBJ whole genome shotgun (WGS) entry which is preliminary data.</text>
</comment>
<dbReference type="InterPro" id="IPR006504">
    <property type="entry name" value="Tscrpt_reg_Spx/MgsR"/>
</dbReference>
<dbReference type="InterPro" id="IPR036249">
    <property type="entry name" value="Thioredoxin-like_sf"/>
</dbReference>
<dbReference type="PANTHER" id="PTHR30041:SF8">
    <property type="entry name" value="PROTEIN YFFB"/>
    <property type="match status" value="1"/>
</dbReference>
<evidence type="ECO:0000256" key="2">
    <source>
        <dbReference type="PROSITE-ProRule" id="PRU01282"/>
    </source>
</evidence>
<evidence type="ECO:0000313" key="4">
    <source>
        <dbReference type="Proteomes" id="UP000037997"/>
    </source>
</evidence>
<reference evidence="3 4" key="1">
    <citation type="submission" date="2014-06" db="EMBL/GenBank/DDBJ databases">
        <title>Helicobacter pullorum isolates in fresh chicken meat - phenotypic and genotypic features.</title>
        <authorList>
            <person name="Borges V."/>
            <person name="Santos A."/>
            <person name="Correia C.B."/>
            <person name="Saraiva M."/>
            <person name="Menard A."/>
            <person name="Vieira L."/>
            <person name="Sampaio D.A."/>
            <person name="Gomes J.P."/>
            <person name="Oleastro M."/>
        </authorList>
    </citation>
    <scope>NUCLEOTIDE SEQUENCE [LARGE SCALE GENOMIC DNA]</scope>
    <source>
        <strain evidence="3 4">229334/12</strain>
    </source>
</reference>
<dbReference type="Pfam" id="PF03960">
    <property type="entry name" value="ArsC"/>
    <property type="match status" value="1"/>
</dbReference>
<organism evidence="3 4">
    <name type="scientific">Helicobacter pullorum</name>
    <dbReference type="NCBI Taxonomy" id="35818"/>
    <lineage>
        <taxon>Bacteria</taxon>
        <taxon>Pseudomonadati</taxon>
        <taxon>Campylobacterota</taxon>
        <taxon>Epsilonproteobacteria</taxon>
        <taxon>Campylobacterales</taxon>
        <taxon>Helicobacteraceae</taxon>
        <taxon>Helicobacter</taxon>
    </lineage>
</organism>
<protein>
    <submittedName>
        <fullName evidence="3">Arsenate reductase</fullName>
    </submittedName>
</protein>
<dbReference type="Gene3D" id="3.40.30.10">
    <property type="entry name" value="Glutaredoxin"/>
    <property type="match status" value="1"/>
</dbReference>
<name>A0A0N1EC24_9HELI</name>
<dbReference type="PANTHER" id="PTHR30041">
    <property type="entry name" value="ARSENATE REDUCTASE"/>
    <property type="match status" value="1"/>
</dbReference>
<evidence type="ECO:0000256" key="1">
    <source>
        <dbReference type="ARBA" id="ARBA00007198"/>
    </source>
</evidence>
<dbReference type="Proteomes" id="UP000037997">
    <property type="component" value="Unassembled WGS sequence"/>
</dbReference>
<dbReference type="AlphaFoldDB" id="A0A0N1EC24"/>
<dbReference type="PATRIC" id="fig|35818.11.peg.2107"/>
<comment type="similarity">
    <text evidence="1 2">Belongs to the ArsC family.</text>
</comment>
<dbReference type="CDD" id="cd02977">
    <property type="entry name" value="ArsC_family"/>
    <property type="match status" value="1"/>
</dbReference>
<accession>A0A0N1EC24</accession>
<sequence>MIKVYGIKNCGSVKKALNFLEERKIQYEFIDFKKTPPSQEELELWLKTIPLTTLCNHKGTTYKKLGLKDKNLSQEEIKDYLLKEPTLIKRPVISTPNETIVGFDLEKYEKMQW</sequence>
<proteinExistence type="inferred from homology"/>